<protein>
    <recommendedName>
        <fullName evidence="3">Flagellar FliJ protein</fullName>
    </recommendedName>
</protein>
<evidence type="ECO:0000313" key="12">
    <source>
        <dbReference type="EMBL" id="MBB2158648.1"/>
    </source>
</evidence>
<dbReference type="RefSeq" id="WP_182995518.1">
    <property type="nucleotide sequence ID" value="NZ_JABEQJ010000001.1"/>
</dbReference>
<evidence type="ECO:0000256" key="6">
    <source>
        <dbReference type="ARBA" id="ARBA00022500"/>
    </source>
</evidence>
<evidence type="ECO:0000256" key="2">
    <source>
        <dbReference type="ARBA" id="ARBA00010004"/>
    </source>
</evidence>
<evidence type="ECO:0000313" key="13">
    <source>
        <dbReference type="Proteomes" id="UP000589085"/>
    </source>
</evidence>
<dbReference type="GO" id="GO:0009288">
    <property type="term" value="C:bacterial-type flagellum"/>
    <property type="evidence" value="ECO:0007669"/>
    <property type="project" value="InterPro"/>
</dbReference>
<dbReference type="GO" id="GO:0044781">
    <property type="term" value="P:bacterial-type flagellum organization"/>
    <property type="evidence" value="ECO:0007669"/>
    <property type="project" value="UniProtKB-KW"/>
</dbReference>
<keyword evidence="11" id="KW-0175">Coiled coil</keyword>
<feature type="coiled-coil region" evidence="11">
    <location>
        <begin position="96"/>
        <end position="132"/>
    </location>
</feature>
<keyword evidence="10" id="KW-1006">Bacterial flagellum protein export</keyword>
<reference evidence="12 13" key="1">
    <citation type="submission" date="2020-04" db="EMBL/GenBank/DDBJ databases">
        <title>Description of novel Gluconacetobacter.</title>
        <authorList>
            <person name="Sombolestani A."/>
        </authorList>
    </citation>
    <scope>NUCLEOTIDE SEQUENCE [LARGE SCALE GENOMIC DNA]</scope>
    <source>
        <strain evidence="12 13">LMG 19747</strain>
    </source>
</reference>
<evidence type="ECO:0000256" key="11">
    <source>
        <dbReference type="SAM" id="Coils"/>
    </source>
</evidence>
<gene>
    <name evidence="12" type="ORF">HLH48_00390</name>
</gene>
<comment type="similarity">
    <text evidence="2">Belongs to the FliJ family.</text>
</comment>
<dbReference type="Proteomes" id="UP000589085">
    <property type="component" value="Unassembled WGS sequence"/>
</dbReference>
<evidence type="ECO:0000256" key="9">
    <source>
        <dbReference type="ARBA" id="ARBA00023136"/>
    </source>
</evidence>
<dbReference type="GO" id="GO:0071973">
    <property type="term" value="P:bacterial-type flagellum-dependent cell motility"/>
    <property type="evidence" value="ECO:0007669"/>
    <property type="project" value="InterPro"/>
</dbReference>
<evidence type="ECO:0000256" key="3">
    <source>
        <dbReference type="ARBA" id="ARBA00020392"/>
    </source>
</evidence>
<keyword evidence="4" id="KW-0813">Transport</keyword>
<evidence type="ECO:0000256" key="1">
    <source>
        <dbReference type="ARBA" id="ARBA00004413"/>
    </source>
</evidence>
<sequence>MTSRTRALQSLIRLHRTQVDEARAMMAQALAEEHAAHRQLENSQAAIENEREAARSDHTTPDAFRHWLPFGQEAVERARDALHAATRASHQARETLMQANAALKAATALLERRQEEEKAVRARRELAEIDDMSRRVRMIPG</sequence>
<keyword evidence="7" id="KW-1005">Bacterial flagellum biogenesis</keyword>
<keyword evidence="5" id="KW-1003">Cell membrane</keyword>
<accession>A0A7W4I9B1</accession>
<dbReference type="Pfam" id="PF02050">
    <property type="entry name" value="FliJ"/>
    <property type="match status" value="1"/>
</dbReference>
<dbReference type="Gene3D" id="1.10.287.1700">
    <property type="match status" value="1"/>
</dbReference>
<dbReference type="AlphaFoldDB" id="A0A7W4I9B1"/>
<comment type="subcellular location">
    <subcellularLocation>
        <location evidence="1">Cell membrane</location>
        <topology evidence="1">Peripheral membrane protein</topology>
        <orientation evidence="1">Cytoplasmic side</orientation>
    </subcellularLocation>
</comment>
<dbReference type="GO" id="GO:0015031">
    <property type="term" value="P:protein transport"/>
    <property type="evidence" value="ECO:0007669"/>
    <property type="project" value="UniProtKB-KW"/>
</dbReference>
<evidence type="ECO:0000256" key="7">
    <source>
        <dbReference type="ARBA" id="ARBA00022795"/>
    </source>
</evidence>
<organism evidence="12 13">
    <name type="scientific">Gluconacetobacter sacchari</name>
    <dbReference type="NCBI Taxonomy" id="92759"/>
    <lineage>
        <taxon>Bacteria</taxon>
        <taxon>Pseudomonadati</taxon>
        <taxon>Pseudomonadota</taxon>
        <taxon>Alphaproteobacteria</taxon>
        <taxon>Acetobacterales</taxon>
        <taxon>Acetobacteraceae</taxon>
        <taxon>Gluconacetobacter</taxon>
    </lineage>
</organism>
<evidence type="ECO:0000256" key="4">
    <source>
        <dbReference type="ARBA" id="ARBA00022448"/>
    </source>
</evidence>
<feature type="coiled-coil region" evidence="11">
    <location>
        <begin position="12"/>
        <end position="57"/>
    </location>
</feature>
<dbReference type="EMBL" id="JABEQJ010000001">
    <property type="protein sequence ID" value="MBB2158648.1"/>
    <property type="molecule type" value="Genomic_DNA"/>
</dbReference>
<keyword evidence="8" id="KW-0653">Protein transport</keyword>
<keyword evidence="9" id="KW-0472">Membrane</keyword>
<keyword evidence="6" id="KW-0145">Chemotaxis</keyword>
<dbReference type="InterPro" id="IPR012823">
    <property type="entry name" value="Flagell_FliJ"/>
</dbReference>
<comment type="caution">
    <text evidence="12">The sequence shown here is derived from an EMBL/GenBank/DDBJ whole genome shotgun (WGS) entry which is preliminary data.</text>
</comment>
<evidence type="ECO:0000256" key="10">
    <source>
        <dbReference type="ARBA" id="ARBA00023225"/>
    </source>
</evidence>
<name>A0A7W4I9B1_9PROT</name>
<dbReference type="GO" id="GO:0005886">
    <property type="term" value="C:plasma membrane"/>
    <property type="evidence" value="ECO:0007669"/>
    <property type="project" value="UniProtKB-SubCell"/>
</dbReference>
<evidence type="ECO:0000256" key="8">
    <source>
        <dbReference type="ARBA" id="ARBA00022927"/>
    </source>
</evidence>
<dbReference type="GO" id="GO:0006935">
    <property type="term" value="P:chemotaxis"/>
    <property type="evidence" value="ECO:0007669"/>
    <property type="project" value="UniProtKB-KW"/>
</dbReference>
<dbReference type="InterPro" id="IPR053716">
    <property type="entry name" value="Flag_assembly_chemotaxis_eff"/>
</dbReference>
<proteinExistence type="inferred from homology"/>
<evidence type="ECO:0000256" key="5">
    <source>
        <dbReference type="ARBA" id="ARBA00022475"/>
    </source>
</evidence>